<accession>A0A1H7SC45</accession>
<keyword evidence="2" id="KW-0449">Lipoprotein</keyword>
<reference evidence="2 3" key="1">
    <citation type="submission" date="2016-10" db="EMBL/GenBank/DDBJ databases">
        <authorList>
            <person name="de Groot N.N."/>
        </authorList>
    </citation>
    <scope>NUCLEOTIDE SEQUENCE [LARGE SCALE GENOMIC DNA]</scope>
    <source>
        <strain evidence="2 3">JCM 19513</strain>
    </source>
</reference>
<dbReference type="CDD" id="cd16329">
    <property type="entry name" value="LolA_like"/>
    <property type="match status" value="1"/>
</dbReference>
<protein>
    <submittedName>
        <fullName evidence="2">Outer membrane lipoprotein-sorting protein</fullName>
    </submittedName>
</protein>
<dbReference type="Gene3D" id="2.50.20.10">
    <property type="entry name" value="Lipoprotein localisation LolA/LolB/LppX"/>
    <property type="match status" value="1"/>
</dbReference>
<evidence type="ECO:0000259" key="1">
    <source>
        <dbReference type="Pfam" id="PF17131"/>
    </source>
</evidence>
<keyword evidence="3" id="KW-1185">Reference proteome</keyword>
<dbReference type="InterPro" id="IPR033399">
    <property type="entry name" value="TP_0789-like"/>
</dbReference>
<dbReference type="Proteomes" id="UP000185766">
    <property type="component" value="Unassembled WGS sequence"/>
</dbReference>
<dbReference type="Pfam" id="PF17131">
    <property type="entry name" value="LolA_like"/>
    <property type="match status" value="1"/>
</dbReference>
<evidence type="ECO:0000313" key="3">
    <source>
        <dbReference type="Proteomes" id="UP000185766"/>
    </source>
</evidence>
<evidence type="ECO:0000313" key="2">
    <source>
        <dbReference type="EMBL" id="SEL70231.1"/>
    </source>
</evidence>
<gene>
    <name evidence="2" type="ORF">SAMN05216214_11835</name>
</gene>
<proteinExistence type="predicted"/>
<name>A0A1H7SC45_9GAMM</name>
<dbReference type="RefSeq" id="WP_217641982.1">
    <property type="nucleotide sequence ID" value="NZ_FOAS01000018.1"/>
</dbReference>
<feature type="domain" description="Uncharacterized protein TP-0789" evidence="1">
    <location>
        <begin position="26"/>
        <end position="206"/>
    </location>
</feature>
<dbReference type="STRING" id="1429083.GCA_001885685_00131"/>
<dbReference type="AlphaFoldDB" id="A0A1H7SC45"/>
<dbReference type="EMBL" id="FOAS01000018">
    <property type="protein sequence ID" value="SEL70231.1"/>
    <property type="molecule type" value="Genomic_DNA"/>
</dbReference>
<organism evidence="2 3">
    <name type="scientific">Atopomonas hussainii</name>
    <dbReference type="NCBI Taxonomy" id="1429083"/>
    <lineage>
        <taxon>Bacteria</taxon>
        <taxon>Pseudomonadati</taxon>
        <taxon>Pseudomonadota</taxon>
        <taxon>Gammaproteobacteria</taxon>
        <taxon>Pseudomonadales</taxon>
        <taxon>Pseudomonadaceae</taxon>
        <taxon>Atopomonas</taxon>
    </lineage>
</organism>
<sequence length="210" mass="24561">MTLIDSQGQQASRQLRVQNLEYPEGEKSLMVFDTPRDVRGSALLSYTHPVGDDEQWLFLPAIKRVKQIGARNKSGPFMASEFAFEDIVTPFWQKFTYAGISQNELNGLACHVLERSPNDKNSGYSKQRLWIDHEHLLVRQIEYFDRRGELLKVYTADGFTQHNQQHWRPASMHMRNVQNGRQTKLEWRDYRFAQGLSDRDFSQNALLRAR</sequence>